<proteinExistence type="predicted"/>
<feature type="compositionally biased region" description="Low complexity" evidence="1">
    <location>
        <begin position="104"/>
        <end position="115"/>
    </location>
</feature>
<feature type="compositionally biased region" description="Pro residues" evidence="1">
    <location>
        <begin position="116"/>
        <end position="126"/>
    </location>
</feature>
<evidence type="ECO:0000313" key="3">
    <source>
        <dbReference type="WBParaSite" id="ALUE_0002123801-mRNA-1"/>
    </source>
</evidence>
<feature type="region of interest" description="Disordered" evidence="1">
    <location>
        <begin position="104"/>
        <end position="129"/>
    </location>
</feature>
<accession>A0A0M3IR60</accession>
<dbReference type="WBParaSite" id="ALUE_0002123801-mRNA-1">
    <property type="protein sequence ID" value="ALUE_0002123801-mRNA-1"/>
    <property type="gene ID" value="ALUE_0002123801"/>
</dbReference>
<name>A0A0M3IR60_ASCLU</name>
<evidence type="ECO:0000313" key="2">
    <source>
        <dbReference type="Proteomes" id="UP000036681"/>
    </source>
</evidence>
<organism evidence="2 3">
    <name type="scientific">Ascaris lumbricoides</name>
    <name type="common">Giant roundworm</name>
    <dbReference type="NCBI Taxonomy" id="6252"/>
    <lineage>
        <taxon>Eukaryota</taxon>
        <taxon>Metazoa</taxon>
        <taxon>Ecdysozoa</taxon>
        <taxon>Nematoda</taxon>
        <taxon>Chromadorea</taxon>
        <taxon>Rhabditida</taxon>
        <taxon>Spirurina</taxon>
        <taxon>Ascaridomorpha</taxon>
        <taxon>Ascaridoidea</taxon>
        <taxon>Ascarididae</taxon>
        <taxon>Ascaris</taxon>
    </lineage>
</organism>
<reference evidence="3" key="1">
    <citation type="submission" date="2017-02" db="UniProtKB">
        <authorList>
            <consortium name="WormBaseParasite"/>
        </authorList>
    </citation>
    <scope>IDENTIFICATION</scope>
</reference>
<evidence type="ECO:0000256" key="1">
    <source>
        <dbReference type="SAM" id="MobiDB-lite"/>
    </source>
</evidence>
<dbReference type="AlphaFoldDB" id="A0A0M3IR60"/>
<sequence length="246" mass="25953">MFGYSIDISCKRIDAASSPPRSEMAKGSLLGVLGDINGGLYSAPTSPFCNMAIGLASSSNIFPSAPLDNPFESTPGYSTPTTALGAAFDSLKVDFDGSSSAYSTPSKSLASSSSPRPSPVPLPTPPSSILKSTAFRIENLLSERREENWKQSSSLSCVDTSDVDGDNLMRWPISAQVNTECNLQRLRRLSTSRQASHSPASAFTSAIKHSGDVVYDSASSSFTQNPATAKTVPIKLIDKSKSIQSG</sequence>
<keyword evidence="2" id="KW-1185">Reference proteome</keyword>
<dbReference type="Proteomes" id="UP000036681">
    <property type="component" value="Unplaced"/>
</dbReference>
<protein>
    <submittedName>
        <fullName evidence="3">Flocculation protein FLO11-like</fullName>
    </submittedName>
</protein>